<proteinExistence type="predicted"/>
<name>A0A1H3WXM6_9FLAO</name>
<gene>
    <name evidence="1" type="ORF">SAMN05443667_101254</name>
</gene>
<evidence type="ECO:0000313" key="1">
    <source>
        <dbReference type="EMBL" id="SDZ90968.1"/>
    </source>
</evidence>
<protein>
    <submittedName>
        <fullName evidence="1">Uncharacterized protein</fullName>
    </submittedName>
</protein>
<evidence type="ECO:0000313" key="2">
    <source>
        <dbReference type="Proteomes" id="UP000198951"/>
    </source>
</evidence>
<dbReference type="STRING" id="150146.SAMN05443667_101254"/>
<dbReference type="RefSeq" id="WP_091083553.1">
    <property type="nucleotide sequence ID" value="NZ_FNRD01000001.1"/>
</dbReference>
<keyword evidence="2" id="KW-1185">Reference proteome</keyword>
<dbReference type="Proteomes" id="UP000198951">
    <property type="component" value="Unassembled WGS sequence"/>
</dbReference>
<dbReference type="AlphaFoldDB" id="A0A1H3WXM6"/>
<dbReference type="EMBL" id="FNRD01000001">
    <property type="protein sequence ID" value="SDZ90968.1"/>
    <property type="molecule type" value="Genomic_DNA"/>
</dbReference>
<dbReference type="OrthoDB" id="1375425at2"/>
<sequence length="83" mass="9134">MFCGNLVNKLIKENHSSYPLAGMINPTFQNQGTASVTIDGRNLAPGETYSVYAPIVLQNAIPITFSPDKTKTRQLYIGYVDII</sequence>
<accession>A0A1H3WXM6</accession>
<organism evidence="1 2">
    <name type="scientific">Flavobacterium gillisiae</name>
    <dbReference type="NCBI Taxonomy" id="150146"/>
    <lineage>
        <taxon>Bacteria</taxon>
        <taxon>Pseudomonadati</taxon>
        <taxon>Bacteroidota</taxon>
        <taxon>Flavobacteriia</taxon>
        <taxon>Flavobacteriales</taxon>
        <taxon>Flavobacteriaceae</taxon>
        <taxon>Flavobacterium</taxon>
    </lineage>
</organism>
<reference evidence="2" key="1">
    <citation type="submission" date="2016-10" db="EMBL/GenBank/DDBJ databases">
        <authorList>
            <person name="Varghese N."/>
            <person name="Submissions S."/>
        </authorList>
    </citation>
    <scope>NUCLEOTIDE SEQUENCE [LARGE SCALE GENOMIC DNA]</scope>
    <source>
        <strain evidence="2">DSM 22376</strain>
    </source>
</reference>